<dbReference type="SMART" id="SM00530">
    <property type="entry name" value="HTH_XRE"/>
    <property type="match status" value="1"/>
</dbReference>
<dbReference type="InterPro" id="IPR010982">
    <property type="entry name" value="Lambda_DNA-bd_dom_sf"/>
</dbReference>
<organism evidence="2 3">
    <name type="scientific">Ameyamaea chiangmaiensis</name>
    <dbReference type="NCBI Taxonomy" id="442969"/>
    <lineage>
        <taxon>Bacteria</taxon>
        <taxon>Pseudomonadati</taxon>
        <taxon>Pseudomonadota</taxon>
        <taxon>Alphaproteobacteria</taxon>
        <taxon>Acetobacterales</taxon>
        <taxon>Acetobacteraceae</taxon>
        <taxon>Ameyamaea</taxon>
    </lineage>
</organism>
<dbReference type="Pfam" id="PF17765">
    <property type="entry name" value="MLTR_LBD"/>
    <property type="match status" value="1"/>
</dbReference>
<dbReference type="InterPro" id="IPR001387">
    <property type="entry name" value="Cro/C1-type_HTH"/>
</dbReference>
<keyword evidence="3" id="KW-1185">Reference proteome</keyword>
<dbReference type="SUPFAM" id="SSF47413">
    <property type="entry name" value="lambda repressor-like DNA-binding domains"/>
    <property type="match status" value="1"/>
</dbReference>
<dbReference type="InterPro" id="IPR041413">
    <property type="entry name" value="MLTR_LBD"/>
</dbReference>
<evidence type="ECO:0000259" key="1">
    <source>
        <dbReference type="SMART" id="SM00530"/>
    </source>
</evidence>
<sequence>MTGRQARYKTEIYTGIITTMTKRTPEQSRAIGDFLRARRTVLSPQDMGIFGTLSRRRTPGLRREEAAALCGISTTWYTWLEQGRDVACSAATLARIASVFRFTPAERTYLFALAALKDPFAARPRTAALPDSARALPLLVQAPCYILDDLWTVCAANDAARHLFGPWLDGRDPNLLRFVFLAPEARDFVEHWDSTAWRVLAEFRADSVRADARQVEALVAELCAHSPAFAGLWQRQSVLTREGGPRRFRHPTDGPLAFEQTTLRFSAWPDYRLVTLTPITVTDGRAP</sequence>
<dbReference type="PANTHER" id="PTHR35010:SF2">
    <property type="entry name" value="BLL4672 PROTEIN"/>
    <property type="match status" value="1"/>
</dbReference>
<evidence type="ECO:0000313" key="2">
    <source>
        <dbReference type="EMBL" id="NVN39222.1"/>
    </source>
</evidence>
<feature type="domain" description="HTH cro/C1-type" evidence="1">
    <location>
        <begin position="34"/>
        <end position="107"/>
    </location>
</feature>
<protein>
    <submittedName>
        <fullName evidence="2">Helix-turn-helix domain-containing protein</fullName>
    </submittedName>
</protein>
<proteinExistence type="predicted"/>
<dbReference type="Gene3D" id="3.30.450.180">
    <property type="match status" value="1"/>
</dbReference>
<name>A0A850PBB4_9PROT</name>
<dbReference type="Proteomes" id="UP000585665">
    <property type="component" value="Unassembled WGS sequence"/>
</dbReference>
<dbReference type="Pfam" id="PF13560">
    <property type="entry name" value="HTH_31"/>
    <property type="match status" value="1"/>
</dbReference>
<dbReference type="Gene3D" id="1.10.260.40">
    <property type="entry name" value="lambda repressor-like DNA-binding domains"/>
    <property type="match status" value="1"/>
</dbReference>
<reference evidence="2 3" key="1">
    <citation type="submission" date="2020-06" db="EMBL/GenBank/DDBJ databases">
        <title>Description of novel acetic acid bacteria.</title>
        <authorList>
            <person name="Sombolestani A."/>
        </authorList>
    </citation>
    <scope>NUCLEOTIDE SEQUENCE [LARGE SCALE GENOMIC DNA]</scope>
    <source>
        <strain evidence="2 3">LMG 27010</strain>
    </source>
</reference>
<accession>A0A850PBB4</accession>
<dbReference type="AlphaFoldDB" id="A0A850PBB4"/>
<evidence type="ECO:0000313" key="3">
    <source>
        <dbReference type="Proteomes" id="UP000585665"/>
    </source>
</evidence>
<dbReference type="GO" id="GO:0003677">
    <property type="term" value="F:DNA binding"/>
    <property type="evidence" value="ECO:0007669"/>
    <property type="project" value="InterPro"/>
</dbReference>
<dbReference type="CDD" id="cd00093">
    <property type="entry name" value="HTH_XRE"/>
    <property type="match status" value="1"/>
</dbReference>
<comment type="caution">
    <text evidence="2">The sequence shown here is derived from an EMBL/GenBank/DDBJ whole genome shotgun (WGS) entry which is preliminary data.</text>
</comment>
<dbReference type="EMBL" id="JABXXR010000005">
    <property type="protein sequence ID" value="NVN39222.1"/>
    <property type="molecule type" value="Genomic_DNA"/>
</dbReference>
<dbReference type="PANTHER" id="PTHR35010">
    <property type="entry name" value="BLL4672 PROTEIN-RELATED"/>
    <property type="match status" value="1"/>
</dbReference>
<gene>
    <name evidence="2" type="ORF">HUK82_01395</name>
</gene>